<dbReference type="InterPro" id="IPR000219">
    <property type="entry name" value="DH_dom"/>
</dbReference>
<protein>
    <submittedName>
        <fullName evidence="2">Phosphatidylinositol 3,4,5-trisphosphate-dependent Rac exchanger 2 protein</fullName>
    </submittedName>
</protein>
<organism evidence="2 3">
    <name type="scientific">Ilyodon furcidens</name>
    <name type="common">goldbreast splitfin</name>
    <dbReference type="NCBI Taxonomy" id="33524"/>
    <lineage>
        <taxon>Eukaryota</taxon>
        <taxon>Metazoa</taxon>
        <taxon>Chordata</taxon>
        <taxon>Craniata</taxon>
        <taxon>Vertebrata</taxon>
        <taxon>Euteleostomi</taxon>
        <taxon>Actinopterygii</taxon>
        <taxon>Neopterygii</taxon>
        <taxon>Teleostei</taxon>
        <taxon>Neoteleostei</taxon>
        <taxon>Acanthomorphata</taxon>
        <taxon>Ovalentaria</taxon>
        <taxon>Atherinomorphae</taxon>
        <taxon>Cyprinodontiformes</taxon>
        <taxon>Goodeidae</taxon>
        <taxon>Ilyodon</taxon>
    </lineage>
</organism>
<feature type="domain" description="DH" evidence="1">
    <location>
        <begin position="17"/>
        <end position="129"/>
    </location>
</feature>
<dbReference type="PANTHER" id="PTHR45834">
    <property type="entry name" value="RHO GUANINE NUCLEOTIDE EXCHANGE FACTOR 9-RELATED"/>
    <property type="match status" value="1"/>
</dbReference>
<gene>
    <name evidence="2" type="primary">PREX2_1</name>
    <name evidence="2" type="ORF">ILYODFUR_006218</name>
</gene>
<dbReference type="Proteomes" id="UP001482620">
    <property type="component" value="Unassembled WGS sequence"/>
</dbReference>
<dbReference type="InterPro" id="IPR053086">
    <property type="entry name" value="RhoGEF_domain"/>
</dbReference>
<evidence type="ECO:0000313" key="2">
    <source>
        <dbReference type="EMBL" id="MEQ2224316.1"/>
    </source>
</evidence>
<dbReference type="SUPFAM" id="SSF48065">
    <property type="entry name" value="DBL homology domain (DH-domain)"/>
    <property type="match status" value="1"/>
</dbReference>
<keyword evidence="3" id="KW-1185">Reference proteome</keyword>
<proteinExistence type="predicted"/>
<name>A0ABV0SWU8_9TELE</name>
<dbReference type="PANTHER" id="PTHR45834:SF3">
    <property type="entry name" value="RHO GUANINE NUCLEOTIDE EXCHANGE FACTOR 3, ISOFORM L"/>
    <property type="match status" value="1"/>
</dbReference>
<evidence type="ECO:0000313" key="3">
    <source>
        <dbReference type="Proteomes" id="UP001482620"/>
    </source>
</evidence>
<reference evidence="2 3" key="1">
    <citation type="submission" date="2021-06" db="EMBL/GenBank/DDBJ databases">
        <authorList>
            <person name="Palmer J.M."/>
        </authorList>
    </citation>
    <scope>NUCLEOTIDE SEQUENCE [LARGE SCALE GENOMIC DNA]</scope>
    <source>
        <strain evidence="3">if_2019</strain>
        <tissue evidence="2">Muscle</tissue>
    </source>
</reference>
<dbReference type="PROSITE" id="PS50010">
    <property type="entry name" value="DH_2"/>
    <property type="match status" value="1"/>
</dbReference>
<evidence type="ECO:0000259" key="1">
    <source>
        <dbReference type="PROSITE" id="PS50010"/>
    </source>
</evidence>
<sequence length="129" mass="15068">MVMSDTVVRQGSYRMVFLHRLNQYAATKIDKNITEETVKVLFSNIEEILAVHKDFLSMVEELLQPDPHPHHEIGRCFLHFRSRFQIYDEYCGNHEKAQRLLLELNKTRGVRTCLLSRLAARSLLALLSL</sequence>
<dbReference type="Pfam" id="PF00621">
    <property type="entry name" value="RhoGEF"/>
    <property type="match status" value="1"/>
</dbReference>
<accession>A0ABV0SWU8</accession>
<comment type="caution">
    <text evidence="2">The sequence shown here is derived from an EMBL/GenBank/DDBJ whole genome shotgun (WGS) entry which is preliminary data.</text>
</comment>
<dbReference type="Gene3D" id="1.20.900.10">
    <property type="entry name" value="Dbl homology (DH) domain"/>
    <property type="match status" value="1"/>
</dbReference>
<dbReference type="InterPro" id="IPR035899">
    <property type="entry name" value="DBL_dom_sf"/>
</dbReference>
<dbReference type="EMBL" id="JAHRIQ010011963">
    <property type="protein sequence ID" value="MEQ2224316.1"/>
    <property type="molecule type" value="Genomic_DNA"/>
</dbReference>